<feature type="transmembrane region" description="Helical" evidence="8">
    <location>
        <begin position="290"/>
        <end position="308"/>
    </location>
</feature>
<proteinExistence type="inferred from homology"/>
<evidence type="ECO:0000256" key="5">
    <source>
        <dbReference type="ARBA" id="ARBA00023136"/>
    </source>
</evidence>
<evidence type="ECO:0000256" key="2">
    <source>
        <dbReference type="ARBA" id="ARBA00007635"/>
    </source>
</evidence>
<feature type="domain" description="EamA" evidence="9">
    <location>
        <begin position="170"/>
        <end position="308"/>
    </location>
</feature>
<accession>A0A6V7NV07</accession>
<dbReference type="AlphaFoldDB" id="A0A6V7NV07"/>
<name>A0A6V7NV07_ANACO</name>
<reference evidence="10" key="1">
    <citation type="submission" date="2020-07" db="EMBL/GenBank/DDBJ databases">
        <authorList>
            <person name="Lin J."/>
        </authorList>
    </citation>
    <scope>NUCLEOTIDE SEQUENCE</scope>
</reference>
<keyword evidence="5 8" id="KW-0472">Membrane</keyword>
<feature type="region of interest" description="Disordered" evidence="7">
    <location>
        <begin position="328"/>
        <end position="347"/>
    </location>
</feature>
<dbReference type="InterPro" id="IPR030184">
    <property type="entry name" value="WAT1-related"/>
</dbReference>
<evidence type="ECO:0000256" key="7">
    <source>
        <dbReference type="SAM" id="MobiDB-lite"/>
    </source>
</evidence>
<organism evidence="10">
    <name type="scientific">Ananas comosus var. bracteatus</name>
    <name type="common">red pineapple</name>
    <dbReference type="NCBI Taxonomy" id="296719"/>
    <lineage>
        <taxon>Eukaryota</taxon>
        <taxon>Viridiplantae</taxon>
        <taxon>Streptophyta</taxon>
        <taxon>Embryophyta</taxon>
        <taxon>Tracheophyta</taxon>
        <taxon>Spermatophyta</taxon>
        <taxon>Magnoliopsida</taxon>
        <taxon>Liliopsida</taxon>
        <taxon>Poales</taxon>
        <taxon>Bromeliaceae</taxon>
        <taxon>Bromelioideae</taxon>
        <taxon>Ananas</taxon>
    </lineage>
</organism>
<evidence type="ECO:0000256" key="3">
    <source>
        <dbReference type="ARBA" id="ARBA00022692"/>
    </source>
</evidence>
<feature type="transmembrane region" description="Helical" evidence="8">
    <location>
        <begin position="89"/>
        <end position="109"/>
    </location>
</feature>
<dbReference type="PANTHER" id="PTHR31218">
    <property type="entry name" value="WAT1-RELATED PROTEIN"/>
    <property type="match status" value="1"/>
</dbReference>
<feature type="transmembrane region" description="Helical" evidence="8">
    <location>
        <begin position="173"/>
        <end position="193"/>
    </location>
</feature>
<feature type="transmembrane region" description="Helical" evidence="8">
    <location>
        <begin position="20"/>
        <end position="41"/>
    </location>
</feature>
<protein>
    <recommendedName>
        <fullName evidence="9">EamA domain-containing protein</fullName>
    </recommendedName>
</protein>
<feature type="transmembrane region" description="Helical" evidence="8">
    <location>
        <begin position="264"/>
        <end position="284"/>
    </location>
</feature>
<evidence type="ECO:0000259" key="9">
    <source>
        <dbReference type="Pfam" id="PF00892"/>
    </source>
</evidence>
<feature type="coiled-coil region" evidence="6">
    <location>
        <begin position="405"/>
        <end position="432"/>
    </location>
</feature>
<evidence type="ECO:0000256" key="6">
    <source>
        <dbReference type="SAM" id="Coils"/>
    </source>
</evidence>
<feature type="transmembrane region" description="Helical" evidence="8">
    <location>
        <begin position="200"/>
        <end position="220"/>
    </location>
</feature>
<evidence type="ECO:0000256" key="4">
    <source>
        <dbReference type="ARBA" id="ARBA00022989"/>
    </source>
</evidence>
<sequence length="437" mass="48404">MEGPSERKRPFGACRELKPYIFMIFVQLSFAGMTIAAKFALNEGMSPFTFVVYRHILAAVVVSPFAWFFERPVLDQNLYYLGMKKTSAAFTAAMSNLLPAITFVMAWVLRLERVSWNEKRSLAKVIGTTVSVSGAMVMTLYKGPLILRGSSISKLNREAETGTSSRDFVKGSLFLIFACSSWSGFMILQAITLRDYPLEFTVTAMTCLSGAALGAVSALVKERNAAAWKIGWDLKLVTVAYSAVVCSGLAWCLQGSVMKRRGPVFVTAFSPLSMIVVAIVGLFFLAEDLLLGRLIGAVLIMSGLYMVVWGKRQDQRVLPQEEKGTVELTAGQQNRNGESRRSSRRRRRRLGRCQATGRLLCFQCSWYLGVLGTRALIAIPVGIRKKSLAPLVFFGTTGTMLDIIMGISQCEREHAERQMKLLEEQNLEANASTETEN</sequence>
<comment type="similarity">
    <text evidence="2">Belongs to the drug/metabolite transporter (DMT) superfamily. Plant drug/metabolite exporter (P-DME) (TC 2.A.7.4) family.</text>
</comment>
<dbReference type="Pfam" id="PF00892">
    <property type="entry name" value="EamA"/>
    <property type="match status" value="1"/>
</dbReference>
<keyword evidence="3 8" id="KW-0812">Transmembrane</keyword>
<dbReference type="GO" id="GO:0022857">
    <property type="term" value="F:transmembrane transporter activity"/>
    <property type="evidence" value="ECO:0007669"/>
    <property type="project" value="InterPro"/>
</dbReference>
<keyword evidence="4 8" id="KW-1133">Transmembrane helix</keyword>
<feature type="transmembrane region" description="Helical" evidence="8">
    <location>
        <begin position="391"/>
        <end position="410"/>
    </location>
</feature>
<feature type="transmembrane region" description="Helical" evidence="8">
    <location>
        <begin position="355"/>
        <end position="379"/>
    </location>
</feature>
<comment type="subcellular location">
    <subcellularLocation>
        <location evidence="1">Membrane</location>
        <topology evidence="1">Multi-pass membrane protein</topology>
    </subcellularLocation>
</comment>
<dbReference type="EMBL" id="LR862142">
    <property type="protein sequence ID" value="CAD1822453.1"/>
    <property type="molecule type" value="Genomic_DNA"/>
</dbReference>
<evidence type="ECO:0000256" key="1">
    <source>
        <dbReference type="ARBA" id="ARBA00004141"/>
    </source>
</evidence>
<dbReference type="GO" id="GO:0016020">
    <property type="term" value="C:membrane"/>
    <property type="evidence" value="ECO:0007669"/>
    <property type="project" value="UniProtKB-SubCell"/>
</dbReference>
<dbReference type="InterPro" id="IPR000620">
    <property type="entry name" value="EamA_dom"/>
</dbReference>
<dbReference type="InterPro" id="IPR037185">
    <property type="entry name" value="EmrE-like"/>
</dbReference>
<evidence type="ECO:0000313" key="10">
    <source>
        <dbReference type="EMBL" id="CAD1822453.1"/>
    </source>
</evidence>
<dbReference type="SUPFAM" id="SSF103481">
    <property type="entry name" value="Multidrug resistance efflux transporter EmrE"/>
    <property type="match status" value="2"/>
</dbReference>
<feature type="transmembrane region" description="Helical" evidence="8">
    <location>
        <begin position="48"/>
        <end position="69"/>
    </location>
</feature>
<keyword evidence="6" id="KW-0175">Coiled coil</keyword>
<evidence type="ECO:0000256" key="8">
    <source>
        <dbReference type="SAM" id="Phobius"/>
    </source>
</evidence>
<gene>
    <name evidence="10" type="ORF">CB5_LOCUS5664</name>
</gene>